<dbReference type="PROSITE" id="PS00107">
    <property type="entry name" value="PROTEIN_KINASE_ATP"/>
    <property type="match status" value="1"/>
</dbReference>
<name>A0A7E4WCJ0_PANRE</name>
<dbReference type="Proteomes" id="UP000492821">
    <property type="component" value="Unassembled WGS sequence"/>
</dbReference>
<feature type="domain" description="Protein kinase" evidence="8">
    <location>
        <begin position="152"/>
        <end position="410"/>
    </location>
</feature>
<dbReference type="Gene3D" id="1.10.510.10">
    <property type="entry name" value="Transferase(Phosphotransferase) domain 1"/>
    <property type="match status" value="1"/>
</dbReference>
<dbReference type="SMART" id="SM00233">
    <property type="entry name" value="PH"/>
    <property type="match status" value="1"/>
</dbReference>
<keyword evidence="2" id="KW-0723">Serine/threonine-protein kinase</keyword>
<evidence type="ECO:0000259" key="8">
    <source>
        <dbReference type="PROSITE" id="PS50011"/>
    </source>
</evidence>
<dbReference type="InterPro" id="IPR000719">
    <property type="entry name" value="Prot_kinase_dom"/>
</dbReference>
<dbReference type="Pfam" id="PF00069">
    <property type="entry name" value="Pkinase"/>
    <property type="match status" value="1"/>
</dbReference>
<evidence type="ECO:0000313" key="11">
    <source>
        <dbReference type="WBParaSite" id="Pan_g9662.t1"/>
    </source>
</evidence>
<dbReference type="InterPro" id="IPR000961">
    <property type="entry name" value="AGC-kinase_C"/>
</dbReference>
<evidence type="ECO:0000256" key="6">
    <source>
        <dbReference type="ARBA" id="ARBA00022840"/>
    </source>
</evidence>
<feature type="domain" description="AGC-kinase C-terminal" evidence="9">
    <location>
        <begin position="411"/>
        <end position="512"/>
    </location>
</feature>
<dbReference type="Gene3D" id="3.30.200.20">
    <property type="entry name" value="Phosphorylase Kinase, domain 1"/>
    <property type="match status" value="1"/>
</dbReference>
<keyword evidence="5" id="KW-0418">Kinase</keyword>
<dbReference type="InterPro" id="IPR011009">
    <property type="entry name" value="Kinase-like_dom_sf"/>
</dbReference>
<dbReference type="SMART" id="SM00133">
    <property type="entry name" value="S_TK_X"/>
    <property type="match status" value="1"/>
</dbReference>
<keyword evidence="4 7" id="KW-0547">Nucleotide-binding</keyword>
<dbReference type="InterPro" id="IPR017441">
    <property type="entry name" value="Protein_kinase_ATP_BS"/>
</dbReference>
<dbReference type="PROSITE" id="PS50011">
    <property type="entry name" value="PROTEIN_KINASE_DOM"/>
    <property type="match status" value="1"/>
</dbReference>
<dbReference type="GO" id="GO:0004674">
    <property type="term" value="F:protein serine/threonine kinase activity"/>
    <property type="evidence" value="ECO:0007669"/>
    <property type="project" value="UniProtKB-KW"/>
</dbReference>
<dbReference type="FunFam" id="1.10.510.10:FF:000008">
    <property type="entry name" value="Non-specific serine/threonine protein kinase"/>
    <property type="match status" value="1"/>
</dbReference>
<accession>A0A7E4WCJ0</accession>
<dbReference type="PROSITE" id="PS51285">
    <property type="entry name" value="AGC_KINASE_CTER"/>
    <property type="match status" value="1"/>
</dbReference>
<sequence length="512" mass="57598">MASTSNPTSSSAQPIRHASDIVHQGPLYRPVLNPITHHFILFSDGALLGFNDPPVNGNYSYPDRTYYVAAVMEISDTSSTEFEIKCRMIPSGVLECKFCADSVSNRDLWHLALQGVVDAAAKNPNKAEVPKSSTAGNTGLAGLKTNVTFKDFEFVQYLGIGAYGQVVLGKEIETGKFYAVKMLPKKAIVLKNLFNNACNESRVLINCKHPFVTRMAYSFQTVGYICFAMEFGMGGDLFELLKRHGKFKVDDARFYAAEIACGLGHLHYHGMVYRGLKLENVLLDRLGHVKLADFGLCAENFDDKDRLKTVCGTPDYMAPEVTGWTGKGYGRAVDWWALGIIVYELIFGTGPFHTEKDDVKSIRNTEPLNFPTPLDTVTRDFIIRLLQKKPDIRLGSYTGDVRDVQNHAFFKDMDWAKLHRFGLEPPFTPKLKGDNDTKYFDQEMLKRKITLTDSLDAKMWDLLFQYQSEGPSNSDPNPRGASSLGTYFRNLFPRNSECEKNFTLFHLRSARK</sequence>
<evidence type="ECO:0000256" key="4">
    <source>
        <dbReference type="ARBA" id="ARBA00022741"/>
    </source>
</evidence>
<evidence type="ECO:0000259" key="9">
    <source>
        <dbReference type="PROSITE" id="PS51285"/>
    </source>
</evidence>
<dbReference type="SUPFAM" id="SSF56112">
    <property type="entry name" value="Protein kinase-like (PK-like)"/>
    <property type="match status" value="1"/>
</dbReference>
<reference evidence="10" key="1">
    <citation type="journal article" date="2013" name="Genetics">
        <title>The draft genome and transcriptome of Panagrellus redivivus are shaped by the harsh demands of a free-living lifestyle.</title>
        <authorList>
            <person name="Srinivasan J."/>
            <person name="Dillman A.R."/>
            <person name="Macchietto M.G."/>
            <person name="Heikkinen L."/>
            <person name="Lakso M."/>
            <person name="Fracchia K.M."/>
            <person name="Antoshechkin I."/>
            <person name="Mortazavi A."/>
            <person name="Wong G."/>
            <person name="Sternberg P.W."/>
        </authorList>
    </citation>
    <scope>NUCLEOTIDE SEQUENCE [LARGE SCALE GENOMIC DNA]</scope>
    <source>
        <strain evidence="10">MT8872</strain>
    </source>
</reference>
<keyword evidence="3" id="KW-0808">Transferase</keyword>
<dbReference type="PANTHER" id="PTHR24351">
    <property type="entry name" value="RIBOSOMAL PROTEIN S6 KINASE"/>
    <property type="match status" value="1"/>
</dbReference>
<evidence type="ECO:0000256" key="2">
    <source>
        <dbReference type="ARBA" id="ARBA00022527"/>
    </source>
</evidence>
<dbReference type="InterPro" id="IPR001849">
    <property type="entry name" value="PH_domain"/>
</dbReference>
<organism evidence="10 11">
    <name type="scientific">Panagrellus redivivus</name>
    <name type="common">Microworm</name>
    <dbReference type="NCBI Taxonomy" id="6233"/>
    <lineage>
        <taxon>Eukaryota</taxon>
        <taxon>Metazoa</taxon>
        <taxon>Ecdysozoa</taxon>
        <taxon>Nematoda</taxon>
        <taxon>Chromadorea</taxon>
        <taxon>Rhabditida</taxon>
        <taxon>Tylenchina</taxon>
        <taxon>Panagrolaimomorpha</taxon>
        <taxon>Panagrolaimoidea</taxon>
        <taxon>Panagrolaimidae</taxon>
        <taxon>Panagrellus</taxon>
    </lineage>
</organism>
<protein>
    <submittedName>
        <fullName evidence="11">Non-specific serine/threonine protein kinase</fullName>
    </submittedName>
</protein>
<proteinExistence type="inferred from homology"/>
<reference evidence="11" key="2">
    <citation type="submission" date="2020-10" db="UniProtKB">
        <authorList>
            <consortium name="WormBaseParasite"/>
        </authorList>
    </citation>
    <scope>IDENTIFICATION</scope>
</reference>
<evidence type="ECO:0000313" key="10">
    <source>
        <dbReference type="Proteomes" id="UP000492821"/>
    </source>
</evidence>
<keyword evidence="10" id="KW-1185">Reference proteome</keyword>
<evidence type="ECO:0000256" key="7">
    <source>
        <dbReference type="PROSITE-ProRule" id="PRU10141"/>
    </source>
</evidence>
<dbReference type="AlphaFoldDB" id="A0A7E4WCJ0"/>
<dbReference type="WBParaSite" id="Pan_g9662.t1">
    <property type="protein sequence ID" value="Pan_g9662.t1"/>
    <property type="gene ID" value="Pan_g9662"/>
</dbReference>
<keyword evidence="6 7" id="KW-0067">ATP-binding</keyword>
<comment type="similarity">
    <text evidence="1">Belongs to the protein kinase superfamily. AGC Ser/Thr protein kinase family. RAC subfamily.</text>
</comment>
<feature type="binding site" evidence="7">
    <location>
        <position position="191"/>
    </location>
    <ligand>
        <name>ATP</name>
        <dbReference type="ChEBI" id="CHEBI:30616"/>
    </ligand>
</feature>
<evidence type="ECO:0000256" key="5">
    <source>
        <dbReference type="ARBA" id="ARBA00022777"/>
    </source>
</evidence>
<dbReference type="GO" id="GO:0005524">
    <property type="term" value="F:ATP binding"/>
    <property type="evidence" value="ECO:0007669"/>
    <property type="project" value="UniProtKB-UniRule"/>
</dbReference>
<evidence type="ECO:0000256" key="1">
    <source>
        <dbReference type="ARBA" id="ARBA00006935"/>
    </source>
</evidence>
<evidence type="ECO:0000256" key="3">
    <source>
        <dbReference type="ARBA" id="ARBA00022679"/>
    </source>
</evidence>